<feature type="non-terminal residue" evidence="2">
    <location>
        <position position="1"/>
    </location>
</feature>
<dbReference type="PANTHER" id="PTHR46774">
    <property type="entry name" value="CHROMATIN MODIFICATION-RELATED PROTEIN EAF1 A-RELATED"/>
    <property type="match status" value="1"/>
</dbReference>
<feature type="non-terminal residue" evidence="2">
    <location>
        <position position="247"/>
    </location>
</feature>
<dbReference type="GO" id="GO:0035267">
    <property type="term" value="C:NuA4 histone acetyltransferase complex"/>
    <property type="evidence" value="ECO:0007669"/>
    <property type="project" value="InterPro"/>
</dbReference>
<name>S8CG53_9LAMI</name>
<feature type="compositionally biased region" description="Polar residues" evidence="1">
    <location>
        <begin position="231"/>
        <end position="247"/>
    </location>
</feature>
<comment type="caution">
    <text evidence="2">The sequence shown here is derived from an EMBL/GenBank/DDBJ whole genome shotgun (WGS) entry which is preliminary data.</text>
</comment>
<dbReference type="AlphaFoldDB" id="S8CG53"/>
<sequence>LLDFKLPYGASVSVQSTSVTHHHQNDRLPANEAKGSFALASSHGDSVESTGGPRLAPFEANSADNLLLIDAETEFSEGGRSSSRPCSSDFIPVEQSAHANQTQKHGGSTASALPRKAYKRRYRSRPSRDVARSSSVDVGPAHGASLSSRQGSRDVEGLESEAENQNKKPVVLSKSVGAVEGTSVRNEAPGEQLHCNDLDASKSIDSVKGKAEGMSRPAELDSNVSARLMNKQLNQELPSSAPRTSNE</sequence>
<dbReference type="Proteomes" id="UP000015453">
    <property type="component" value="Unassembled WGS sequence"/>
</dbReference>
<dbReference type="EMBL" id="AUSU01005423">
    <property type="protein sequence ID" value="EPS63531.1"/>
    <property type="molecule type" value="Genomic_DNA"/>
</dbReference>
<feature type="compositionally biased region" description="Basic residues" evidence="1">
    <location>
        <begin position="116"/>
        <end position="125"/>
    </location>
</feature>
<proteinExistence type="predicted"/>
<feature type="region of interest" description="Disordered" evidence="1">
    <location>
        <begin position="95"/>
        <end position="201"/>
    </location>
</feature>
<keyword evidence="3" id="KW-1185">Reference proteome</keyword>
<evidence type="ECO:0000313" key="2">
    <source>
        <dbReference type="EMBL" id="EPS63531.1"/>
    </source>
</evidence>
<evidence type="ECO:0000256" key="1">
    <source>
        <dbReference type="SAM" id="MobiDB-lite"/>
    </source>
</evidence>
<dbReference type="InterPro" id="IPR044798">
    <property type="entry name" value="EAF1A/B"/>
</dbReference>
<dbReference type="PANTHER" id="PTHR46774:SF3">
    <property type="entry name" value="CHROMATIN MODIFICATION-RELATED PROTEIN EAF1 A-RELATED"/>
    <property type="match status" value="1"/>
</dbReference>
<organism evidence="2 3">
    <name type="scientific">Genlisea aurea</name>
    <dbReference type="NCBI Taxonomy" id="192259"/>
    <lineage>
        <taxon>Eukaryota</taxon>
        <taxon>Viridiplantae</taxon>
        <taxon>Streptophyta</taxon>
        <taxon>Embryophyta</taxon>
        <taxon>Tracheophyta</taxon>
        <taxon>Spermatophyta</taxon>
        <taxon>Magnoliopsida</taxon>
        <taxon>eudicotyledons</taxon>
        <taxon>Gunneridae</taxon>
        <taxon>Pentapetalae</taxon>
        <taxon>asterids</taxon>
        <taxon>lamiids</taxon>
        <taxon>Lamiales</taxon>
        <taxon>Lentibulariaceae</taxon>
        <taxon>Genlisea</taxon>
    </lineage>
</organism>
<feature type="region of interest" description="Disordered" evidence="1">
    <location>
        <begin position="228"/>
        <end position="247"/>
    </location>
</feature>
<evidence type="ECO:0000313" key="3">
    <source>
        <dbReference type="Proteomes" id="UP000015453"/>
    </source>
</evidence>
<gene>
    <name evidence="2" type="ORF">M569_11253</name>
</gene>
<feature type="compositionally biased region" description="Polar residues" evidence="1">
    <location>
        <begin position="97"/>
        <end position="111"/>
    </location>
</feature>
<accession>S8CG53</accession>
<protein>
    <submittedName>
        <fullName evidence="2">Uncharacterized protein</fullName>
    </submittedName>
</protein>
<reference evidence="2 3" key="1">
    <citation type="journal article" date="2013" name="BMC Genomics">
        <title>The miniature genome of a carnivorous plant Genlisea aurea contains a low number of genes and short non-coding sequences.</title>
        <authorList>
            <person name="Leushkin E.V."/>
            <person name="Sutormin R.A."/>
            <person name="Nabieva E.R."/>
            <person name="Penin A.A."/>
            <person name="Kondrashov A.S."/>
            <person name="Logacheva M.D."/>
        </authorList>
    </citation>
    <scope>NUCLEOTIDE SEQUENCE [LARGE SCALE GENOMIC DNA]</scope>
</reference>